<sequence>MKISRSFIIGISVLLVLMFVLQINLPQRYSWAPTFSHKDKNPFGCYVFDSIMSRSVPAGYVVTDKTPYQISHDSNNVNLLIITNDVNISKIDVGAIRHIAERGGNVLIAGGRKSYNHTSDSLLMKNFGACFCYDYFSITSLKKAIKNNMSRAHDTIYWHKDDAVYKANMYPVYSMMRGKLMMSDSICDAEVLAFLESCDMDYVTETTVGEDGVVVEHVVADTLSDETPATKPISRLPVAIRTKVGKGSVMLVSTPLLFTNYGILDSITSEYIFRLMSHIGDKPVVRTTSCMKTPDVEEAEASPLRFFLGQPPLRTALYLSLLVIMLFLIFTARRRQRVIPVIEQPQNRSLEFVKLIGTLYYHNKDHSDIVRKKFAFFAEELRRLLMVDITDRGADSRSFSVISAHTGLRREEVESIISDLRKVADRESNVTEYGVKIYIDNMNMIINKIM</sequence>
<evidence type="ECO:0000256" key="1">
    <source>
        <dbReference type="SAM" id="Phobius"/>
    </source>
</evidence>
<feature type="domain" description="DUF4350" evidence="2">
    <location>
        <begin position="39"/>
        <end position="275"/>
    </location>
</feature>
<gene>
    <name evidence="3" type="ORF">HPS54_06175</name>
</gene>
<keyword evidence="4" id="KW-1185">Reference proteome</keyword>
<protein>
    <submittedName>
        <fullName evidence="3">DUF4350 domain-containing protein</fullName>
    </submittedName>
</protein>
<comment type="caution">
    <text evidence="3">The sequence shown here is derived from an EMBL/GenBank/DDBJ whole genome shotgun (WGS) entry which is preliminary data.</text>
</comment>
<dbReference type="RefSeq" id="WP_172344590.1">
    <property type="nucleotide sequence ID" value="NZ_CASYYZ010000025.1"/>
</dbReference>
<feature type="transmembrane region" description="Helical" evidence="1">
    <location>
        <begin position="7"/>
        <end position="25"/>
    </location>
</feature>
<evidence type="ECO:0000313" key="4">
    <source>
        <dbReference type="Proteomes" id="UP000820977"/>
    </source>
</evidence>
<feature type="transmembrane region" description="Helical" evidence="1">
    <location>
        <begin position="315"/>
        <end position="332"/>
    </location>
</feature>
<dbReference type="InterPro" id="IPR025646">
    <property type="entry name" value="DUF4350"/>
</dbReference>
<evidence type="ECO:0000259" key="2">
    <source>
        <dbReference type="Pfam" id="PF14258"/>
    </source>
</evidence>
<dbReference type="Proteomes" id="UP000820977">
    <property type="component" value="Unassembled WGS sequence"/>
</dbReference>
<keyword evidence="1" id="KW-0472">Membrane</keyword>
<organism evidence="3 4">
    <name type="scientific">Xylanibacter caecicola</name>
    <dbReference type="NCBI Taxonomy" id="2736294"/>
    <lineage>
        <taxon>Bacteria</taxon>
        <taxon>Pseudomonadati</taxon>
        <taxon>Bacteroidota</taxon>
        <taxon>Bacteroidia</taxon>
        <taxon>Bacteroidales</taxon>
        <taxon>Prevotellaceae</taxon>
        <taxon>Xylanibacter</taxon>
    </lineage>
</organism>
<evidence type="ECO:0000313" key="3">
    <source>
        <dbReference type="EMBL" id="NPE25107.1"/>
    </source>
</evidence>
<dbReference type="Pfam" id="PF14258">
    <property type="entry name" value="DUF4350"/>
    <property type="match status" value="1"/>
</dbReference>
<accession>A0ABX2B0X2</accession>
<keyword evidence="1" id="KW-1133">Transmembrane helix</keyword>
<dbReference type="EMBL" id="JABKKJ010000007">
    <property type="protein sequence ID" value="NPE25107.1"/>
    <property type="molecule type" value="Genomic_DNA"/>
</dbReference>
<name>A0ABX2B0X2_9BACT</name>
<proteinExistence type="predicted"/>
<keyword evidence="1" id="KW-0812">Transmembrane</keyword>
<reference evidence="3 4" key="1">
    <citation type="submission" date="2020-05" db="EMBL/GenBank/DDBJ databases">
        <title>Distinct polysaccharide utilization as determinants for interspecies competition between intestinal Prevotella spp.</title>
        <authorList>
            <person name="Galvez E.J.C."/>
            <person name="Iljazovic A."/>
            <person name="Strowig T."/>
        </authorList>
    </citation>
    <scope>NUCLEOTIDE SEQUENCE [LARGE SCALE GENOMIC DNA]</scope>
    <source>
        <strain evidence="3 4">PCHR</strain>
    </source>
</reference>